<evidence type="ECO:0000256" key="1">
    <source>
        <dbReference type="ARBA" id="ARBA00010751"/>
    </source>
</evidence>
<sequence>MIILTTNDFPGKNIKEVKGIVQGSTVQCKHLGRDIGAGFRNLVGGEMKAYKDMLDDSRKIAIERMVEEGKLLGANAILGFKLMSSTVAAGASEMVAYGTAVIVE</sequence>
<dbReference type="HAMAP" id="MF_00338">
    <property type="entry name" value="UPF0145"/>
    <property type="match status" value="1"/>
</dbReference>
<reference evidence="3 5" key="1">
    <citation type="submission" date="2017-09" db="EMBL/GenBank/DDBJ databases">
        <authorList>
            <person name="Thomas P."/>
            <person name="Seyboldt C."/>
        </authorList>
    </citation>
    <scope>NUCLEOTIDE SEQUENCE [LARGE SCALE GENOMIC DNA]</scope>
    <source>
        <strain evidence="3 5">DSM 7534</strain>
    </source>
</reference>
<name>A0A9N7PKE4_CLOSE</name>
<proteinExistence type="inferred from homology"/>
<dbReference type="InterPro" id="IPR035439">
    <property type="entry name" value="UPF0145_dom_sf"/>
</dbReference>
<organism evidence="3 5">
    <name type="scientific">Clostridium septicum</name>
    <dbReference type="NCBI Taxonomy" id="1504"/>
    <lineage>
        <taxon>Bacteria</taxon>
        <taxon>Bacillati</taxon>
        <taxon>Bacillota</taxon>
        <taxon>Clostridia</taxon>
        <taxon>Eubacteriales</taxon>
        <taxon>Clostridiaceae</taxon>
        <taxon>Clostridium</taxon>
    </lineage>
</organism>
<keyword evidence="6" id="KW-1185">Reference proteome</keyword>
<dbReference type="Proteomes" id="UP001055437">
    <property type="component" value="Chromosome"/>
</dbReference>
<dbReference type="EMBL" id="CP023671">
    <property type="protein sequence ID" value="AYE33406.1"/>
    <property type="molecule type" value="Genomic_DNA"/>
</dbReference>
<evidence type="ECO:0000256" key="2">
    <source>
        <dbReference type="HAMAP-Rule" id="MF_00338"/>
    </source>
</evidence>
<accession>A0A9N7PKE4</accession>
<dbReference type="PANTHER" id="PTHR34068">
    <property type="entry name" value="UPF0145 PROTEIN YBJQ"/>
    <property type="match status" value="1"/>
</dbReference>
<dbReference type="GeneID" id="303559544"/>
<gene>
    <name evidence="3" type="ORF">CP523_02480</name>
    <name evidence="4" type="ORF">NH397_10810</name>
</gene>
<dbReference type="Gene3D" id="3.30.110.70">
    <property type="entry name" value="Hypothetical protein apc22750. Chain B"/>
    <property type="match status" value="1"/>
</dbReference>
<dbReference type="Proteomes" id="UP000280586">
    <property type="component" value="Chromosome"/>
</dbReference>
<dbReference type="SUPFAM" id="SSF117782">
    <property type="entry name" value="YbjQ-like"/>
    <property type="match status" value="1"/>
</dbReference>
<dbReference type="Pfam" id="PF01906">
    <property type="entry name" value="YbjQ_1"/>
    <property type="match status" value="1"/>
</dbReference>
<dbReference type="AlphaFoldDB" id="A0A9N7PKE4"/>
<dbReference type="PANTHER" id="PTHR34068:SF2">
    <property type="entry name" value="UPF0145 PROTEIN SCO3412"/>
    <property type="match status" value="1"/>
</dbReference>
<evidence type="ECO:0000313" key="4">
    <source>
        <dbReference type="EMBL" id="USR99984.1"/>
    </source>
</evidence>
<dbReference type="EMBL" id="CP099799">
    <property type="protein sequence ID" value="USR99984.1"/>
    <property type="molecule type" value="Genomic_DNA"/>
</dbReference>
<dbReference type="KEGG" id="csep:CP523_02480"/>
<evidence type="ECO:0000313" key="3">
    <source>
        <dbReference type="EMBL" id="AYE33406.1"/>
    </source>
</evidence>
<protein>
    <recommendedName>
        <fullName evidence="2">UPF0145 protein CP523_02480</fullName>
    </recommendedName>
</protein>
<evidence type="ECO:0000313" key="6">
    <source>
        <dbReference type="Proteomes" id="UP001055437"/>
    </source>
</evidence>
<reference evidence="4" key="2">
    <citation type="submission" date="2022-06" db="EMBL/GenBank/DDBJ databases">
        <authorList>
            <person name="Holder M.E."/>
            <person name="Ajami N.J."/>
            <person name="Petrosino J.F."/>
        </authorList>
    </citation>
    <scope>NUCLEOTIDE SEQUENCE</scope>
    <source>
        <strain evidence="4">RMA 8861</strain>
    </source>
</reference>
<evidence type="ECO:0000313" key="5">
    <source>
        <dbReference type="Proteomes" id="UP000280586"/>
    </source>
</evidence>
<dbReference type="InterPro" id="IPR002765">
    <property type="entry name" value="UPF0145_YbjQ-like"/>
</dbReference>
<dbReference type="RefSeq" id="WP_120140465.1">
    <property type="nucleotide sequence ID" value="NZ_CP023671.1"/>
</dbReference>
<comment type="similarity">
    <text evidence="1 2">Belongs to the UPF0145 family.</text>
</comment>